<evidence type="ECO:0000313" key="4">
    <source>
        <dbReference type="EMBL" id="MCS3866059.1"/>
    </source>
</evidence>
<feature type="transmembrane region" description="Helical" evidence="1">
    <location>
        <begin position="55"/>
        <end position="74"/>
    </location>
</feature>
<dbReference type="EMBL" id="JANUBF010000009">
    <property type="protein sequence ID" value="MCS4036620.1"/>
    <property type="molecule type" value="Genomic_DNA"/>
</dbReference>
<keyword evidence="1" id="KW-1133">Transmembrane helix</keyword>
<evidence type="ECO:0000313" key="7">
    <source>
        <dbReference type="EMBL" id="MCS4122489.1"/>
    </source>
</evidence>
<dbReference type="Proteomes" id="UP001155110">
    <property type="component" value="Unassembled WGS sequence"/>
</dbReference>
<gene>
    <name evidence="7" type="ORF">GGP45_002850</name>
    <name evidence="3" type="ORF">GGP61_002774</name>
    <name evidence="2" type="ORF">GGP71_000352</name>
    <name evidence="4" type="ORF">GGP82_002628</name>
    <name evidence="5" type="ORF">GGP83_001928</name>
    <name evidence="8" type="ORF">GGP99_002576</name>
    <name evidence="6" type="ORF">GGQ01_001683</name>
</gene>
<evidence type="ECO:0008006" key="10">
    <source>
        <dbReference type="Google" id="ProtNLM"/>
    </source>
</evidence>
<dbReference type="EMBL" id="JANTYZ010000008">
    <property type="protein sequence ID" value="MCS3866059.1"/>
    <property type="molecule type" value="Genomic_DNA"/>
</dbReference>
<dbReference type="Proteomes" id="UP001155027">
    <property type="component" value="Unassembled WGS sequence"/>
</dbReference>
<dbReference type="RefSeq" id="WP_011404661.1">
    <property type="nucleotide sequence ID" value="NZ_CALTRV010000007.1"/>
</dbReference>
<dbReference type="AlphaFoldDB" id="A0A840EEX8"/>
<evidence type="ECO:0000313" key="9">
    <source>
        <dbReference type="Proteomes" id="UP001155144"/>
    </source>
</evidence>
<keyword evidence="1" id="KW-0812">Transmembrane</keyword>
<evidence type="ECO:0000256" key="1">
    <source>
        <dbReference type="SAM" id="Phobius"/>
    </source>
</evidence>
<proteinExistence type="predicted"/>
<evidence type="ECO:0000313" key="5">
    <source>
        <dbReference type="EMBL" id="MCS3951972.1"/>
    </source>
</evidence>
<reference evidence="7" key="1">
    <citation type="submission" date="2022-08" db="EMBL/GenBank/DDBJ databases">
        <title>Genomic Encyclopedia of Type Strains, Phase V (KMG-V): Genome sequencing to study the core and pangenomes of soil and plant-associated prokaryotes.</title>
        <authorList>
            <person name="Whitman W."/>
        </authorList>
    </citation>
    <scope>NUCLEOTIDE SEQUENCE</scope>
    <source>
        <strain evidence="2">0</strain>
        <strain evidence="4">SP2016B</strain>
        <strain evidence="5">SP2017</strain>
        <strain evidence="8">SP3002</strain>
        <strain evidence="6">SP3012</strain>
        <strain evidence="7">SP3026</strain>
        <strain evidence="3">SP3049</strain>
    </source>
</reference>
<feature type="transmembrane region" description="Helical" evidence="1">
    <location>
        <begin position="6"/>
        <end position="25"/>
    </location>
</feature>
<dbReference type="OMA" id="YWNTLVA"/>
<organism evidence="7 9">
    <name type="scientific">Salinibacter ruber</name>
    <dbReference type="NCBI Taxonomy" id="146919"/>
    <lineage>
        <taxon>Bacteria</taxon>
        <taxon>Pseudomonadati</taxon>
        <taxon>Rhodothermota</taxon>
        <taxon>Rhodothermia</taxon>
        <taxon>Rhodothermales</taxon>
        <taxon>Salinibacteraceae</taxon>
        <taxon>Salinibacter</taxon>
    </lineage>
</organism>
<dbReference type="EMBL" id="JANUAE010000011">
    <property type="protein sequence ID" value="MCS3711143.1"/>
    <property type="molecule type" value="Genomic_DNA"/>
</dbReference>
<feature type="transmembrane region" description="Helical" evidence="1">
    <location>
        <begin position="130"/>
        <end position="150"/>
    </location>
</feature>
<protein>
    <recommendedName>
        <fullName evidence="10">Integral membrane protein</fullName>
    </recommendedName>
</protein>
<evidence type="ECO:0000313" key="6">
    <source>
        <dbReference type="EMBL" id="MCS4036620.1"/>
    </source>
</evidence>
<dbReference type="GeneID" id="83728860"/>
<dbReference type="Proteomes" id="UP001155040">
    <property type="component" value="Unassembled WGS sequence"/>
</dbReference>
<evidence type="ECO:0000313" key="3">
    <source>
        <dbReference type="EMBL" id="MCS3711143.1"/>
    </source>
</evidence>
<evidence type="ECO:0000313" key="2">
    <source>
        <dbReference type="EMBL" id="MCS3676456.1"/>
    </source>
</evidence>
<dbReference type="Proteomes" id="UP001155144">
    <property type="component" value="Unassembled WGS sequence"/>
</dbReference>
<evidence type="ECO:0000313" key="8">
    <source>
        <dbReference type="EMBL" id="MCS4158599.1"/>
    </source>
</evidence>
<dbReference type="EMBL" id="JANUBL010000006">
    <property type="protein sequence ID" value="MCS4122489.1"/>
    <property type="molecule type" value="Genomic_DNA"/>
</dbReference>
<dbReference type="Proteomes" id="UP001155034">
    <property type="component" value="Unassembled WGS sequence"/>
</dbReference>
<sequence length="158" mass="16605">MIFSILVTLHIITAAAWFGLGLRLAGRARTVLDQGGEAGIALANDGASTVWQMNIFAVLTLVFSLGAFVAGGHFAAYGPLYHTSVTLIVLFAADQLFVIRPGWNTLQAFVTGGGGASLGADAADAARKKVAIGTGVGHLLWVVMLVLMLWNRYLGVYV</sequence>
<accession>A0A840EEX8</accession>
<dbReference type="EMBL" id="JANUBB010000007">
    <property type="protein sequence ID" value="MCS3951972.1"/>
    <property type="molecule type" value="Genomic_DNA"/>
</dbReference>
<dbReference type="Proteomes" id="UP001155057">
    <property type="component" value="Unassembled WGS sequence"/>
</dbReference>
<name>A0A840EEX8_9BACT</name>
<comment type="caution">
    <text evidence="7">The sequence shown here is derived from an EMBL/GenBank/DDBJ whole genome shotgun (WGS) entry which is preliminary data.</text>
</comment>
<dbReference type="Proteomes" id="UP001155010">
    <property type="component" value="Unassembled WGS sequence"/>
</dbReference>
<dbReference type="EMBL" id="JANTZM010000013">
    <property type="protein sequence ID" value="MCS4158599.1"/>
    <property type="molecule type" value="Genomic_DNA"/>
</dbReference>
<dbReference type="EMBL" id="JANUAU010000001">
    <property type="protein sequence ID" value="MCS3676456.1"/>
    <property type="molecule type" value="Genomic_DNA"/>
</dbReference>
<keyword evidence="1" id="KW-0472">Membrane</keyword>